<dbReference type="EMBL" id="CAJNON010000338">
    <property type="protein sequence ID" value="CAF1205446.1"/>
    <property type="molecule type" value="Genomic_DNA"/>
</dbReference>
<accession>A0A814WQI8</accession>
<evidence type="ECO:0000313" key="4">
    <source>
        <dbReference type="EMBL" id="CAF4145837.1"/>
    </source>
</evidence>
<dbReference type="Proteomes" id="UP000663845">
    <property type="component" value="Unassembled WGS sequence"/>
</dbReference>
<dbReference type="EMBL" id="CAJOAZ010006818">
    <property type="protein sequence ID" value="CAF4145837.1"/>
    <property type="molecule type" value="Genomic_DNA"/>
</dbReference>
<sequence>MHRYMVGIADCHVFIENNKNHLTNQCQISLKSFDPTRGDISVCDGRLLHNIADKYSFVVQLYNYTKTWCAGGLHPMLIYFNITQIIQCERKIREGLKKSPEAYIAYDSLSSDLLHIYVHNINNYRDCDDPRLWDDEQDDEVNSSTTITHIADNCP</sequence>
<evidence type="ECO:0000313" key="3">
    <source>
        <dbReference type="EMBL" id="CAF4136099.1"/>
    </source>
</evidence>
<reference evidence="2" key="1">
    <citation type="submission" date="2021-02" db="EMBL/GenBank/DDBJ databases">
        <authorList>
            <person name="Nowell W R."/>
        </authorList>
    </citation>
    <scope>NUCLEOTIDE SEQUENCE</scope>
</reference>
<organism evidence="2 5">
    <name type="scientific">Adineta steineri</name>
    <dbReference type="NCBI Taxonomy" id="433720"/>
    <lineage>
        <taxon>Eukaryota</taxon>
        <taxon>Metazoa</taxon>
        <taxon>Spiralia</taxon>
        <taxon>Gnathifera</taxon>
        <taxon>Rotifera</taxon>
        <taxon>Eurotatoria</taxon>
        <taxon>Bdelloidea</taxon>
        <taxon>Adinetida</taxon>
        <taxon>Adinetidae</taxon>
        <taxon>Adineta</taxon>
    </lineage>
</organism>
<dbReference type="Proteomes" id="UP000663891">
    <property type="component" value="Unassembled WGS sequence"/>
</dbReference>
<comment type="caution">
    <text evidence="2">The sequence shown here is derived from an EMBL/GenBank/DDBJ whole genome shotgun (WGS) entry which is preliminary data.</text>
</comment>
<proteinExistence type="predicted"/>
<dbReference type="EMBL" id="CAJOAY010006295">
    <property type="protein sequence ID" value="CAF4136099.1"/>
    <property type="molecule type" value="Genomic_DNA"/>
</dbReference>
<dbReference type="OrthoDB" id="9986486at2759"/>
<dbReference type="EMBL" id="CAJNOG010000186">
    <property type="protein sequence ID" value="CAF1054217.1"/>
    <property type="molecule type" value="Genomic_DNA"/>
</dbReference>
<dbReference type="Proteomes" id="UP000663844">
    <property type="component" value="Unassembled WGS sequence"/>
</dbReference>
<dbReference type="AlphaFoldDB" id="A0A814WQI8"/>
<evidence type="ECO:0000313" key="2">
    <source>
        <dbReference type="EMBL" id="CAF1205446.1"/>
    </source>
</evidence>
<protein>
    <submittedName>
        <fullName evidence="2">Uncharacterized protein</fullName>
    </submittedName>
</protein>
<evidence type="ECO:0000313" key="1">
    <source>
        <dbReference type="EMBL" id="CAF1054217.1"/>
    </source>
</evidence>
<name>A0A814WQI8_9BILA</name>
<dbReference type="Proteomes" id="UP000663881">
    <property type="component" value="Unassembled WGS sequence"/>
</dbReference>
<gene>
    <name evidence="1" type="ORF">JYZ213_LOCUS18852</name>
    <name evidence="3" type="ORF">OKA104_LOCUS37502</name>
    <name evidence="4" type="ORF">OXD698_LOCUS37798</name>
    <name evidence="2" type="ORF">VCS650_LOCUS25880</name>
</gene>
<evidence type="ECO:0000313" key="5">
    <source>
        <dbReference type="Proteomes" id="UP000663891"/>
    </source>
</evidence>